<evidence type="ECO:0000313" key="1">
    <source>
        <dbReference type="EMBL" id="MDI1435453.1"/>
    </source>
</evidence>
<keyword evidence="2" id="KW-1185">Reference proteome</keyword>
<dbReference type="RefSeq" id="WP_136972254.1">
    <property type="nucleotide sequence ID" value="NZ_JARZHI010000059.1"/>
</dbReference>
<gene>
    <name evidence="1" type="ORF">QHF89_38480</name>
</gene>
<organism evidence="1 2">
    <name type="scientific">Polyangium sorediatum</name>
    <dbReference type="NCBI Taxonomy" id="889274"/>
    <lineage>
        <taxon>Bacteria</taxon>
        <taxon>Pseudomonadati</taxon>
        <taxon>Myxococcota</taxon>
        <taxon>Polyangia</taxon>
        <taxon>Polyangiales</taxon>
        <taxon>Polyangiaceae</taxon>
        <taxon>Polyangium</taxon>
    </lineage>
</organism>
<accession>A0ABT6P4G5</accession>
<name>A0ABT6P4G5_9BACT</name>
<proteinExistence type="predicted"/>
<sequence length="82" mass="9028">MSRSRVRDRARLQAPVETTDPAALAAYAGALRPLVTALRAGIEDATARPSQRQRARLALRKDMLRQIRTLEARLDVADPPAP</sequence>
<comment type="caution">
    <text evidence="1">The sequence shown here is derived from an EMBL/GenBank/DDBJ whole genome shotgun (WGS) entry which is preliminary data.</text>
</comment>
<evidence type="ECO:0000313" key="2">
    <source>
        <dbReference type="Proteomes" id="UP001160301"/>
    </source>
</evidence>
<protein>
    <submittedName>
        <fullName evidence="1">Uncharacterized protein</fullName>
    </submittedName>
</protein>
<dbReference type="Proteomes" id="UP001160301">
    <property type="component" value="Unassembled WGS sequence"/>
</dbReference>
<reference evidence="1 2" key="1">
    <citation type="submission" date="2023-04" db="EMBL/GenBank/DDBJ databases">
        <title>The genome sequence of Polyangium sorediatum DSM14670.</title>
        <authorList>
            <person name="Zhang X."/>
        </authorList>
    </citation>
    <scope>NUCLEOTIDE SEQUENCE [LARGE SCALE GENOMIC DNA]</scope>
    <source>
        <strain evidence="1 2">DSM 14670</strain>
    </source>
</reference>
<dbReference type="EMBL" id="JARZHI010000059">
    <property type="protein sequence ID" value="MDI1435453.1"/>
    <property type="molecule type" value="Genomic_DNA"/>
</dbReference>